<dbReference type="SUPFAM" id="SSF53686">
    <property type="entry name" value="Tryptophan synthase beta subunit-like PLP-dependent enzymes"/>
    <property type="match status" value="1"/>
</dbReference>
<comment type="pathway">
    <text evidence="3">Amino-acid biosynthesis; L-isoleucine biosynthesis; 2-oxobutanoate from L-threonine: step 1/1.</text>
</comment>
<dbReference type="FunFam" id="3.40.50.1100:FF:000005">
    <property type="entry name" value="Threonine dehydratase catabolic"/>
    <property type="match status" value="1"/>
</dbReference>
<dbReference type="InterPro" id="IPR045865">
    <property type="entry name" value="ACT-like_dom_sf"/>
</dbReference>
<dbReference type="Gene3D" id="3.40.50.1100">
    <property type="match status" value="2"/>
</dbReference>
<feature type="domain" description="ACT" evidence="15">
    <location>
        <begin position="330"/>
        <end position="405"/>
    </location>
</feature>
<evidence type="ECO:0000256" key="1">
    <source>
        <dbReference type="ARBA" id="ARBA00001274"/>
    </source>
</evidence>
<comment type="caution">
    <text evidence="16">The sequence shown here is derived from an EMBL/GenBank/DDBJ whole genome shotgun (WGS) entry which is preliminary data.</text>
</comment>
<dbReference type="NCBIfam" id="TIGR01127">
    <property type="entry name" value="ilvA_1Cterm"/>
    <property type="match status" value="1"/>
</dbReference>
<dbReference type="InterPro" id="IPR001926">
    <property type="entry name" value="TrpB-like_PALP"/>
</dbReference>
<evidence type="ECO:0000256" key="12">
    <source>
        <dbReference type="ARBA" id="ARBA00023239"/>
    </source>
</evidence>
<dbReference type="GO" id="GO:0030170">
    <property type="term" value="F:pyridoxal phosphate binding"/>
    <property type="evidence" value="ECO:0007669"/>
    <property type="project" value="InterPro"/>
</dbReference>
<evidence type="ECO:0000256" key="7">
    <source>
        <dbReference type="ARBA" id="ARBA00012096"/>
    </source>
</evidence>
<dbReference type="EC" id="4.3.1.19" evidence="7"/>
<evidence type="ECO:0000256" key="4">
    <source>
        <dbReference type="ARBA" id="ARBA00004958"/>
    </source>
</evidence>
<accession>A0A6V8SGW2</accession>
<name>A0A6V8SGW2_9CLOT</name>
<protein>
    <recommendedName>
        <fullName evidence="8">L-threonine dehydratase catabolic TdcB</fullName>
        <ecNumber evidence="7">4.3.1.19</ecNumber>
    </recommendedName>
    <alternativeName>
        <fullName evidence="14">Threonine deaminase</fullName>
    </alternativeName>
</protein>
<dbReference type="UniPathway" id="UPA00047">
    <property type="reaction ID" value="UER00054"/>
</dbReference>
<keyword evidence="9" id="KW-0021">Allosteric enzyme</keyword>
<dbReference type="InterPro" id="IPR005789">
    <property type="entry name" value="Thr_deHydtase_catblc"/>
</dbReference>
<evidence type="ECO:0000256" key="14">
    <source>
        <dbReference type="ARBA" id="ARBA00031427"/>
    </source>
</evidence>
<dbReference type="EMBL" id="BLZR01000001">
    <property type="protein sequence ID" value="GFP74113.1"/>
    <property type="molecule type" value="Genomic_DNA"/>
</dbReference>
<dbReference type="GO" id="GO:0004794">
    <property type="term" value="F:threonine deaminase activity"/>
    <property type="evidence" value="ECO:0007669"/>
    <property type="project" value="UniProtKB-EC"/>
</dbReference>
<dbReference type="AlphaFoldDB" id="A0A6V8SGW2"/>
<evidence type="ECO:0000256" key="6">
    <source>
        <dbReference type="ARBA" id="ARBA00011447"/>
    </source>
</evidence>
<dbReference type="PANTHER" id="PTHR48078">
    <property type="entry name" value="THREONINE DEHYDRATASE, MITOCHONDRIAL-RELATED"/>
    <property type="match status" value="1"/>
</dbReference>
<dbReference type="GO" id="GO:0006565">
    <property type="term" value="P:L-serine catabolic process"/>
    <property type="evidence" value="ECO:0007669"/>
    <property type="project" value="TreeGrafter"/>
</dbReference>
<dbReference type="InterPro" id="IPR044561">
    <property type="entry name" value="ACT_ThrD-II-like"/>
</dbReference>
<evidence type="ECO:0000256" key="10">
    <source>
        <dbReference type="ARBA" id="ARBA00022624"/>
    </source>
</evidence>
<dbReference type="InterPro" id="IPR000634">
    <property type="entry name" value="Ser/Thr_deHydtase_PyrdxlP-BS"/>
</dbReference>
<organism evidence="16 17">
    <name type="scientific">Clostridium fungisolvens</name>
    <dbReference type="NCBI Taxonomy" id="1604897"/>
    <lineage>
        <taxon>Bacteria</taxon>
        <taxon>Bacillati</taxon>
        <taxon>Bacillota</taxon>
        <taxon>Clostridia</taxon>
        <taxon>Eubacteriales</taxon>
        <taxon>Clostridiaceae</taxon>
        <taxon>Clostridium</taxon>
    </lineage>
</organism>
<comment type="cofactor">
    <cofactor evidence="2">
        <name>pyridoxal 5'-phosphate</name>
        <dbReference type="ChEBI" id="CHEBI:597326"/>
    </cofactor>
</comment>
<keyword evidence="12 16" id="KW-0456">Lyase</keyword>
<evidence type="ECO:0000259" key="15">
    <source>
        <dbReference type="PROSITE" id="PS51671"/>
    </source>
</evidence>
<keyword evidence="10" id="KW-0100">Branched-chain amino acid biosynthesis</keyword>
<dbReference type="GO" id="GO:0003941">
    <property type="term" value="F:L-serine ammonia-lyase activity"/>
    <property type="evidence" value="ECO:0007669"/>
    <property type="project" value="TreeGrafter"/>
</dbReference>
<keyword evidence="10" id="KW-0412">Isoleucine biosynthesis</keyword>
<dbReference type="Pfam" id="PF00291">
    <property type="entry name" value="PALP"/>
    <property type="match status" value="1"/>
</dbReference>
<keyword evidence="10" id="KW-0028">Amino-acid biosynthesis</keyword>
<dbReference type="Gene3D" id="3.30.70.260">
    <property type="match status" value="1"/>
</dbReference>
<gene>
    <name evidence="16" type="ORF">bsdtw1_00152</name>
</gene>
<dbReference type="GO" id="GO:0009097">
    <property type="term" value="P:isoleucine biosynthetic process"/>
    <property type="evidence" value="ECO:0007669"/>
    <property type="project" value="UniProtKB-UniPathway"/>
</dbReference>
<sequence>MVECNEFTKEQFLEATNRIKDVLKETKLVYSNIFSKESGNDIYIKPENLQVTGAFKIRGAYNKISKLTEEEKKKGLITSSAGNHAQGVALAAQKLGVKATIVMPKATPLIKVEATKNFGANVVLHGDCYDEAYEEAKRLEEKNGYTFVHPFNDIDVIEGQGTIAIEILNELKDVDCIIVPVGGGGLISGIAVAAKLINPNVKIIGVEPEGANAVKLSIENNKVVSLDNLKTIADGVAVKTPGDLNFKIIKKYVDEIVTVSDLEVMEAFLILLEKHKLIGETSGVLPLAALRKINEKNKKIACVISGGNIDVLTIASMIDRGLVSRGRKFCFTVELLDKPGQLQKVSQILGDLNANIIKLDHNKFKTFDAFMQVQLEVTVETNGHEHVQLITDELERKGFKIVKVY</sequence>
<evidence type="ECO:0000313" key="17">
    <source>
        <dbReference type="Proteomes" id="UP000580568"/>
    </source>
</evidence>
<comment type="pathway">
    <text evidence="4">Amino-acid degradation; L-threonine degradation via propanoate pathway; propanoate from L-threonine: step 1/4.</text>
</comment>
<evidence type="ECO:0000256" key="13">
    <source>
        <dbReference type="ARBA" id="ARBA00025527"/>
    </source>
</evidence>
<dbReference type="PANTHER" id="PTHR48078:SF6">
    <property type="entry name" value="L-THREONINE DEHYDRATASE CATABOLIC TDCB"/>
    <property type="match status" value="1"/>
</dbReference>
<evidence type="ECO:0000256" key="3">
    <source>
        <dbReference type="ARBA" id="ARBA00004810"/>
    </source>
</evidence>
<dbReference type="GO" id="GO:0070689">
    <property type="term" value="P:L-threonine catabolic process to propionate"/>
    <property type="evidence" value="ECO:0007669"/>
    <property type="project" value="UniProtKB-UniPathway"/>
</dbReference>
<comment type="subunit">
    <text evidence="6">In the native structure, TdcB is in a dimeric form, whereas in the TdcB-AMP complex, it exists in a tetrameric form (dimer of dimers).</text>
</comment>
<dbReference type="FunFam" id="3.40.50.1100:FF:000007">
    <property type="entry name" value="L-threonine dehydratase catabolic TdcB"/>
    <property type="match status" value="1"/>
</dbReference>
<keyword evidence="11" id="KW-0663">Pyridoxal phosphate</keyword>
<dbReference type="SUPFAM" id="SSF55021">
    <property type="entry name" value="ACT-like"/>
    <property type="match status" value="1"/>
</dbReference>
<dbReference type="CDD" id="cd04886">
    <property type="entry name" value="ACT_ThrD-II-like"/>
    <property type="match status" value="1"/>
</dbReference>
<evidence type="ECO:0000256" key="11">
    <source>
        <dbReference type="ARBA" id="ARBA00022898"/>
    </source>
</evidence>
<dbReference type="PROSITE" id="PS00165">
    <property type="entry name" value="DEHYDRATASE_SER_THR"/>
    <property type="match status" value="1"/>
</dbReference>
<reference evidence="16 17" key="1">
    <citation type="submission" date="2020-07" db="EMBL/GenBank/DDBJ databases">
        <title>A new beta-1,3-glucan-decomposing anaerobic bacterium isolated from anoxic soil subjected to biological soil disinfestation.</title>
        <authorList>
            <person name="Ueki A."/>
            <person name="Tonouchi A."/>
        </authorList>
    </citation>
    <scope>NUCLEOTIDE SEQUENCE [LARGE SCALE GENOMIC DNA]</scope>
    <source>
        <strain evidence="16 17">TW1</strain>
    </source>
</reference>
<keyword evidence="17" id="KW-1185">Reference proteome</keyword>
<evidence type="ECO:0000313" key="16">
    <source>
        <dbReference type="EMBL" id="GFP74113.1"/>
    </source>
</evidence>
<comment type="similarity">
    <text evidence="5">Belongs to the serine/threonine dehydratase family.</text>
</comment>
<dbReference type="CDD" id="cd01562">
    <property type="entry name" value="Thr-dehyd"/>
    <property type="match status" value="1"/>
</dbReference>
<dbReference type="UniPathway" id="UPA00052">
    <property type="reaction ID" value="UER00507"/>
</dbReference>
<evidence type="ECO:0000256" key="2">
    <source>
        <dbReference type="ARBA" id="ARBA00001933"/>
    </source>
</evidence>
<evidence type="ECO:0000256" key="9">
    <source>
        <dbReference type="ARBA" id="ARBA00022533"/>
    </source>
</evidence>
<dbReference type="InterPro" id="IPR002912">
    <property type="entry name" value="ACT_dom"/>
</dbReference>
<dbReference type="PROSITE" id="PS51671">
    <property type="entry name" value="ACT"/>
    <property type="match status" value="1"/>
</dbReference>
<comment type="function">
    <text evidence="13">Catalyzes the anaerobic formation of alpha-ketobutyrate and ammonia from threonine in a two-step reaction. The first step involved a dehydration of threonine and a production of enamine intermediates (aminocrotonate), which tautomerizes to its imine form (iminobutyrate). Both intermediates are unstable and short-lived. The second step is the nonenzymatic hydrolysis of the enamine/imine intermediates to form 2-ketobutyrate and free ammonia. In the low water environment of the cell, the second step is accelerated by RidA.</text>
</comment>
<evidence type="ECO:0000256" key="8">
    <source>
        <dbReference type="ARBA" id="ARBA00022248"/>
    </source>
</evidence>
<dbReference type="InterPro" id="IPR036052">
    <property type="entry name" value="TrpB-like_PALP_sf"/>
</dbReference>
<dbReference type="Proteomes" id="UP000580568">
    <property type="component" value="Unassembled WGS sequence"/>
</dbReference>
<proteinExistence type="inferred from homology"/>
<dbReference type="InterPro" id="IPR050147">
    <property type="entry name" value="Ser/Thr_Dehydratase"/>
</dbReference>
<comment type="catalytic activity">
    <reaction evidence="1">
        <text>L-threonine = 2-oxobutanoate + NH4(+)</text>
        <dbReference type="Rhea" id="RHEA:22108"/>
        <dbReference type="ChEBI" id="CHEBI:16763"/>
        <dbReference type="ChEBI" id="CHEBI:28938"/>
        <dbReference type="ChEBI" id="CHEBI:57926"/>
        <dbReference type="EC" id="4.3.1.19"/>
    </reaction>
</comment>
<evidence type="ECO:0000256" key="5">
    <source>
        <dbReference type="ARBA" id="ARBA00010869"/>
    </source>
</evidence>